<dbReference type="eggNOG" id="COG1538">
    <property type="taxonomic scope" value="Bacteria"/>
</dbReference>
<dbReference type="Pfam" id="PF02321">
    <property type="entry name" value="OEP"/>
    <property type="match status" value="1"/>
</dbReference>
<comment type="similarity">
    <text evidence="1">Belongs to the outer membrane factor (OMF) (TC 1.B.17) family.</text>
</comment>
<evidence type="ECO:0000256" key="1">
    <source>
        <dbReference type="ARBA" id="ARBA00007613"/>
    </source>
</evidence>
<dbReference type="AlphaFoldDB" id="A0A074MY10"/>
<evidence type="ECO:0000313" key="3">
    <source>
        <dbReference type="EMBL" id="KEO90507.1"/>
    </source>
</evidence>
<feature type="chain" id="PRO_5001697549" evidence="2">
    <location>
        <begin position="22"/>
        <end position="411"/>
    </location>
</feature>
<comment type="caution">
    <text evidence="3">The sequence shown here is derived from an EMBL/GenBank/DDBJ whole genome shotgun (WGS) entry which is preliminary data.</text>
</comment>
<evidence type="ECO:0000256" key="2">
    <source>
        <dbReference type="SAM" id="SignalP"/>
    </source>
</evidence>
<accession>A0A074MY10</accession>
<organism evidence="3 4">
    <name type="scientific">Erythrobacter longus</name>
    <dbReference type="NCBI Taxonomy" id="1044"/>
    <lineage>
        <taxon>Bacteria</taxon>
        <taxon>Pseudomonadati</taxon>
        <taxon>Pseudomonadota</taxon>
        <taxon>Alphaproteobacteria</taxon>
        <taxon>Sphingomonadales</taxon>
        <taxon>Erythrobacteraceae</taxon>
        <taxon>Erythrobacter/Porphyrobacter group</taxon>
        <taxon>Erythrobacter</taxon>
    </lineage>
</organism>
<dbReference type="EMBL" id="JMIW01000003">
    <property type="protein sequence ID" value="KEO90507.1"/>
    <property type="molecule type" value="Genomic_DNA"/>
</dbReference>
<name>A0A074MY10_ERYLO</name>
<dbReference type="PANTHER" id="PTHR30203">
    <property type="entry name" value="OUTER MEMBRANE CATION EFFLUX PROTEIN"/>
    <property type="match status" value="1"/>
</dbReference>
<protein>
    <submittedName>
        <fullName evidence="3">Heavy metal RND transporter</fullName>
    </submittedName>
</protein>
<dbReference type="InterPro" id="IPR003423">
    <property type="entry name" value="OMP_efflux"/>
</dbReference>
<feature type="signal peptide" evidence="2">
    <location>
        <begin position="1"/>
        <end position="21"/>
    </location>
</feature>
<dbReference type="GO" id="GO:0015562">
    <property type="term" value="F:efflux transmembrane transporter activity"/>
    <property type="evidence" value="ECO:0007669"/>
    <property type="project" value="InterPro"/>
</dbReference>
<dbReference type="RefSeq" id="WP_034959950.1">
    <property type="nucleotide sequence ID" value="NZ_JMIW01000003.1"/>
</dbReference>
<reference evidence="3 4" key="1">
    <citation type="submission" date="2014-04" db="EMBL/GenBank/DDBJ databases">
        <title>A comprehensive comparison of genomes of Erythrobacter spp. strains.</title>
        <authorList>
            <person name="Zheng Q."/>
        </authorList>
    </citation>
    <scope>NUCLEOTIDE SEQUENCE [LARGE SCALE GENOMIC DNA]</scope>
    <source>
        <strain evidence="3 4">DSM 6997</strain>
    </source>
</reference>
<dbReference type="InterPro" id="IPR010131">
    <property type="entry name" value="MdtP/NodT-like"/>
</dbReference>
<dbReference type="Proteomes" id="UP000027647">
    <property type="component" value="Unassembled WGS sequence"/>
</dbReference>
<evidence type="ECO:0000313" key="4">
    <source>
        <dbReference type="Proteomes" id="UP000027647"/>
    </source>
</evidence>
<dbReference type="PANTHER" id="PTHR30203:SF24">
    <property type="entry name" value="BLR4935 PROTEIN"/>
    <property type="match status" value="1"/>
</dbReference>
<gene>
    <name evidence="3" type="ORF">EH31_10495</name>
</gene>
<keyword evidence="4" id="KW-1185">Reference proteome</keyword>
<dbReference type="STRING" id="1044.EH31_10495"/>
<proteinExistence type="inferred from homology"/>
<dbReference type="Gene3D" id="1.20.1600.10">
    <property type="entry name" value="Outer membrane efflux proteins (OEP)"/>
    <property type="match status" value="1"/>
</dbReference>
<sequence length="411" mass="44480">MRWFIGGVLLAALLPTQIAFAQPLAYEEALRVAREDQPLLQAGEMRVRGSREASEAADALPDPILRGGIANLPVTGPVAFELDRQLPTQISVGIEQPIPNLARRRAQLGVASSDIRIAEVRLGVAERRIDVATALAWVDLHYAQEKLALAHTALSDLRRLLPVANAAVASGSARPAESLAIRRELLAIEDAVTRIDAEQDAAQAALASFTNISEPSASGSPPTFEVDRQALLSLLELNPEIQLADAESGRAEAGVDLARSALRPDFGVSVNYGRRDPGFGDALSVMGSVTLPIFTGKRQQPRIRAAEAGAAAAQAERADRLRALQVQFETDLAAWRSAQRQWERARDELLPLARSRVEFETASFAAERADLIDVISAKADLALLDLEILEREATTVAMAVKIRLYYGEARR</sequence>
<dbReference type="OrthoDB" id="7616531at2"/>
<dbReference type="SUPFAM" id="SSF56954">
    <property type="entry name" value="Outer membrane efflux proteins (OEP)"/>
    <property type="match status" value="1"/>
</dbReference>
<keyword evidence="2" id="KW-0732">Signal</keyword>